<proteinExistence type="predicted"/>
<evidence type="ECO:0000313" key="2">
    <source>
        <dbReference type="EMBL" id="KAK6756962.1"/>
    </source>
</evidence>
<keyword evidence="3" id="KW-1185">Reference proteome</keyword>
<organism evidence="2 3">
    <name type="scientific">Necator americanus</name>
    <name type="common">Human hookworm</name>
    <dbReference type="NCBI Taxonomy" id="51031"/>
    <lineage>
        <taxon>Eukaryota</taxon>
        <taxon>Metazoa</taxon>
        <taxon>Ecdysozoa</taxon>
        <taxon>Nematoda</taxon>
        <taxon>Chromadorea</taxon>
        <taxon>Rhabditida</taxon>
        <taxon>Rhabditina</taxon>
        <taxon>Rhabditomorpha</taxon>
        <taxon>Strongyloidea</taxon>
        <taxon>Ancylostomatidae</taxon>
        <taxon>Bunostominae</taxon>
        <taxon>Necator</taxon>
    </lineage>
</organism>
<sequence>MVSEEMQQHSVISRQCFQFSCPVRTMEETFPTFQVLTPHMLAEKNRKTMRMSNENKILFVAVTHWRPAPKSTLVGAIREWKMLFIYLFTYTNGAPEKKDKKMEHTLSESENILSKNQGSDSQISPRHKEYVGTRDESDGGPQAGEFTNFRDPQKTDYHNLDKRQSRPNLPKDEKLNKRRLFRNDLERR</sequence>
<reference evidence="2 3" key="1">
    <citation type="submission" date="2023-08" db="EMBL/GenBank/DDBJ databases">
        <title>A Necator americanus chromosomal reference genome.</title>
        <authorList>
            <person name="Ilik V."/>
            <person name="Petrzelkova K.J."/>
            <person name="Pardy F."/>
            <person name="Fuh T."/>
            <person name="Niatou-Singa F.S."/>
            <person name="Gouil Q."/>
            <person name="Baker L."/>
            <person name="Ritchie M.E."/>
            <person name="Jex A.R."/>
            <person name="Gazzola D."/>
            <person name="Li H."/>
            <person name="Toshio Fujiwara R."/>
            <person name="Zhan B."/>
            <person name="Aroian R.V."/>
            <person name="Pafco B."/>
            <person name="Schwarz E.M."/>
        </authorList>
    </citation>
    <scope>NUCLEOTIDE SEQUENCE [LARGE SCALE GENOMIC DNA]</scope>
    <source>
        <strain evidence="2 3">Aroian</strain>
        <tissue evidence="2">Whole animal</tissue>
    </source>
</reference>
<feature type="compositionally biased region" description="Basic and acidic residues" evidence="1">
    <location>
        <begin position="97"/>
        <end position="107"/>
    </location>
</feature>
<feature type="compositionally biased region" description="Polar residues" evidence="1">
    <location>
        <begin position="108"/>
        <end position="124"/>
    </location>
</feature>
<comment type="caution">
    <text evidence="2">The sequence shown here is derived from an EMBL/GenBank/DDBJ whole genome shotgun (WGS) entry which is preliminary data.</text>
</comment>
<gene>
    <name evidence="2" type="primary">Necator_chrV.g19826</name>
    <name evidence="2" type="ORF">RB195_015034</name>
</gene>
<evidence type="ECO:0000256" key="1">
    <source>
        <dbReference type="SAM" id="MobiDB-lite"/>
    </source>
</evidence>
<feature type="region of interest" description="Disordered" evidence="1">
    <location>
        <begin position="97"/>
        <end position="188"/>
    </location>
</feature>
<protein>
    <submittedName>
        <fullName evidence="2">Uncharacterized protein</fullName>
    </submittedName>
</protein>
<name>A0ABR1E2N9_NECAM</name>
<dbReference type="EMBL" id="JAVFWL010000005">
    <property type="protein sequence ID" value="KAK6756962.1"/>
    <property type="molecule type" value="Genomic_DNA"/>
</dbReference>
<feature type="compositionally biased region" description="Basic and acidic residues" evidence="1">
    <location>
        <begin position="126"/>
        <end position="137"/>
    </location>
</feature>
<dbReference type="Proteomes" id="UP001303046">
    <property type="component" value="Unassembled WGS sequence"/>
</dbReference>
<evidence type="ECO:0000313" key="3">
    <source>
        <dbReference type="Proteomes" id="UP001303046"/>
    </source>
</evidence>
<accession>A0ABR1E2N9</accession>
<feature type="compositionally biased region" description="Basic and acidic residues" evidence="1">
    <location>
        <begin position="151"/>
        <end position="188"/>
    </location>
</feature>